<dbReference type="EMBL" id="LT629732">
    <property type="protein sequence ID" value="SDR85169.1"/>
    <property type="molecule type" value="Genomic_DNA"/>
</dbReference>
<dbReference type="STRING" id="117157.SAMN04489717_0792"/>
<dbReference type="Pfam" id="PF02625">
    <property type="entry name" value="XdhC_CoxI"/>
    <property type="match status" value="1"/>
</dbReference>
<organism evidence="4 5">
    <name type="scientific">Actinopolymorpha singaporensis</name>
    <dbReference type="NCBI Taxonomy" id="117157"/>
    <lineage>
        <taxon>Bacteria</taxon>
        <taxon>Bacillati</taxon>
        <taxon>Actinomycetota</taxon>
        <taxon>Actinomycetes</taxon>
        <taxon>Propionibacteriales</taxon>
        <taxon>Actinopolymorphaceae</taxon>
        <taxon>Actinopolymorpha</taxon>
    </lineage>
</organism>
<evidence type="ECO:0000256" key="1">
    <source>
        <dbReference type="SAM" id="MobiDB-lite"/>
    </source>
</evidence>
<dbReference type="PANTHER" id="PTHR30388:SF4">
    <property type="entry name" value="MOLYBDENUM COFACTOR INSERTION CHAPERONE PAOD"/>
    <property type="match status" value="1"/>
</dbReference>
<dbReference type="AlphaFoldDB" id="A0A1H1MGS2"/>
<evidence type="ECO:0000259" key="3">
    <source>
        <dbReference type="Pfam" id="PF13478"/>
    </source>
</evidence>
<dbReference type="InterPro" id="IPR027051">
    <property type="entry name" value="XdhC_Rossmann_dom"/>
</dbReference>
<dbReference type="Proteomes" id="UP000198983">
    <property type="component" value="Chromosome I"/>
</dbReference>
<proteinExistence type="predicted"/>
<feature type="region of interest" description="Disordered" evidence="1">
    <location>
        <begin position="382"/>
        <end position="406"/>
    </location>
</feature>
<name>A0A1H1MGS2_9ACTN</name>
<dbReference type="Pfam" id="PF13478">
    <property type="entry name" value="XdhC_C"/>
    <property type="match status" value="1"/>
</dbReference>
<feature type="compositionally biased region" description="Basic and acidic residues" evidence="1">
    <location>
        <begin position="386"/>
        <end position="406"/>
    </location>
</feature>
<accession>A0A1H1MGS2</accession>
<reference evidence="4 5" key="1">
    <citation type="submission" date="2016-10" db="EMBL/GenBank/DDBJ databases">
        <authorList>
            <person name="de Groot N.N."/>
        </authorList>
    </citation>
    <scope>NUCLEOTIDE SEQUENCE [LARGE SCALE GENOMIC DNA]</scope>
    <source>
        <strain evidence="4 5">DSM 22024</strain>
    </source>
</reference>
<feature type="domain" description="XdhC- CoxI" evidence="2">
    <location>
        <begin position="35"/>
        <end position="101"/>
    </location>
</feature>
<evidence type="ECO:0000259" key="2">
    <source>
        <dbReference type="Pfam" id="PF02625"/>
    </source>
</evidence>
<sequence>MRHRDVHAGLRNDRVMSRRGGHGDLRDLLPDLLGWLDSGRRCAVATVVVTFDSAPREVGAAMAVAADGAVVGSVSGGCVEAAVYERALAVLDTGRPVLERYAVADEDAFAVGLTCGGTIEVLVEPADAALLRRLDAAVRTPEPVAGVTVVGGAEPAGTRLLVGVDSTYGSLPTPDDQAASALFAEVRTMLAGGESGIVRLPAAPRPAAPLTEPLTVLVQSYLPPARMLVFGATDFAAAVSSVGAFLGYRVTVCDARPVFASAERVPDADEVVVDWPHRYLERETAAGRVDGRTVICVLTHDSRFDVPLLQAALRGPAAYVGLLGSRRTAEDRLGRLRELGFTDAELCHLSAPVGLDLGGRTPAETAIAVAAEIVACRRGGTGRRLTHTDGPIHGRPASDEARVSRW</sequence>
<evidence type="ECO:0000313" key="4">
    <source>
        <dbReference type="EMBL" id="SDR85169.1"/>
    </source>
</evidence>
<dbReference type="InterPro" id="IPR003777">
    <property type="entry name" value="XdhC_CoxI"/>
</dbReference>
<keyword evidence="5" id="KW-1185">Reference proteome</keyword>
<gene>
    <name evidence="4" type="ORF">SAMN04489717_0792</name>
</gene>
<evidence type="ECO:0000313" key="5">
    <source>
        <dbReference type="Proteomes" id="UP000198983"/>
    </source>
</evidence>
<feature type="domain" description="XdhC Rossmann" evidence="3">
    <location>
        <begin position="227"/>
        <end position="373"/>
    </location>
</feature>
<dbReference type="Gene3D" id="3.40.50.720">
    <property type="entry name" value="NAD(P)-binding Rossmann-like Domain"/>
    <property type="match status" value="1"/>
</dbReference>
<protein>
    <submittedName>
        <fullName evidence="4">Xanthine dehydrogenase accessory factor</fullName>
    </submittedName>
</protein>
<dbReference type="PANTHER" id="PTHR30388">
    <property type="entry name" value="ALDEHYDE OXIDOREDUCTASE MOLYBDENUM COFACTOR ASSEMBLY PROTEIN"/>
    <property type="match status" value="1"/>
</dbReference>
<dbReference type="InterPro" id="IPR052698">
    <property type="entry name" value="MoCofactor_Util/Proc"/>
</dbReference>